<comment type="caution">
    <text evidence="2">The sequence shown here is derived from an EMBL/GenBank/DDBJ whole genome shotgun (WGS) entry which is preliminary data.</text>
</comment>
<proteinExistence type="predicted"/>
<gene>
    <name evidence="2" type="ORF">R1flu_025319</name>
</gene>
<name>A0ABD1XXE2_9MARC</name>
<reference evidence="2 3" key="1">
    <citation type="submission" date="2024-09" db="EMBL/GenBank/DDBJ databases">
        <title>Chromosome-scale assembly of Riccia fluitans.</title>
        <authorList>
            <person name="Paukszto L."/>
            <person name="Sawicki J."/>
            <person name="Karawczyk K."/>
            <person name="Piernik-Szablinska J."/>
            <person name="Szczecinska M."/>
            <person name="Mazdziarz M."/>
        </authorList>
    </citation>
    <scope>NUCLEOTIDE SEQUENCE [LARGE SCALE GENOMIC DNA]</scope>
    <source>
        <strain evidence="2">Rf_01</strain>
        <tissue evidence="2">Aerial parts of the thallus</tissue>
    </source>
</reference>
<evidence type="ECO:0000313" key="3">
    <source>
        <dbReference type="Proteomes" id="UP001605036"/>
    </source>
</evidence>
<evidence type="ECO:0000313" key="2">
    <source>
        <dbReference type="EMBL" id="KAL2613627.1"/>
    </source>
</evidence>
<feature type="compositionally biased region" description="Basic residues" evidence="1">
    <location>
        <begin position="13"/>
        <end position="23"/>
    </location>
</feature>
<accession>A0ABD1XXE2</accession>
<protein>
    <submittedName>
        <fullName evidence="2">Uncharacterized protein</fullName>
    </submittedName>
</protein>
<feature type="region of interest" description="Disordered" evidence="1">
    <location>
        <begin position="1"/>
        <end position="24"/>
    </location>
</feature>
<dbReference type="Proteomes" id="UP001605036">
    <property type="component" value="Unassembled WGS sequence"/>
</dbReference>
<organism evidence="2 3">
    <name type="scientific">Riccia fluitans</name>
    <dbReference type="NCBI Taxonomy" id="41844"/>
    <lineage>
        <taxon>Eukaryota</taxon>
        <taxon>Viridiplantae</taxon>
        <taxon>Streptophyta</taxon>
        <taxon>Embryophyta</taxon>
        <taxon>Marchantiophyta</taxon>
        <taxon>Marchantiopsida</taxon>
        <taxon>Marchantiidae</taxon>
        <taxon>Marchantiales</taxon>
        <taxon>Ricciaceae</taxon>
        <taxon>Riccia</taxon>
    </lineage>
</organism>
<dbReference type="AlphaFoldDB" id="A0ABD1XXE2"/>
<sequence>MMSTGKDFGGRTGRSKLKPHTSVKMRTCVETHSSTFSSFGSLSEVQLSEYAMWRLVPQGEDADCCTLGAGGAAAFAAAAFSIFSLSSEAMVPRLR</sequence>
<keyword evidence="3" id="KW-1185">Reference proteome</keyword>
<evidence type="ECO:0000256" key="1">
    <source>
        <dbReference type="SAM" id="MobiDB-lite"/>
    </source>
</evidence>
<dbReference type="EMBL" id="JBHFFA010000007">
    <property type="protein sequence ID" value="KAL2613627.1"/>
    <property type="molecule type" value="Genomic_DNA"/>
</dbReference>